<feature type="transmembrane region" description="Helical" evidence="1">
    <location>
        <begin position="177"/>
        <end position="197"/>
    </location>
</feature>
<proteinExistence type="predicted"/>
<dbReference type="Gramene" id="QL04p022971:mrna">
    <property type="protein sequence ID" value="QL04p022971:mrna"/>
    <property type="gene ID" value="QL04p022971"/>
</dbReference>
<dbReference type="InterPro" id="IPR052812">
    <property type="entry name" value="Plant_DnaJ_domain"/>
</dbReference>
<dbReference type="EMBL" id="LRBV02000004">
    <property type="status" value="NOT_ANNOTATED_CDS"/>
    <property type="molecule type" value="Genomic_DNA"/>
</dbReference>
<feature type="transmembrane region" description="Helical" evidence="1">
    <location>
        <begin position="69"/>
        <end position="90"/>
    </location>
</feature>
<dbReference type="AlphaFoldDB" id="A0A7N2LEB0"/>
<dbReference type="PANTHER" id="PTHR44272:SF3">
    <property type="entry name" value="J DOMAIN-CONTAINING PROTEIN"/>
    <property type="match status" value="1"/>
</dbReference>
<keyword evidence="1" id="KW-0472">Membrane</keyword>
<name>A0A7N2LEB0_QUELO</name>
<evidence type="ECO:0000256" key="1">
    <source>
        <dbReference type="SAM" id="Phobius"/>
    </source>
</evidence>
<feature type="transmembrane region" description="Helical" evidence="1">
    <location>
        <begin position="15"/>
        <end position="40"/>
    </location>
</feature>
<keyword evidence="3" id="KW-1185">Reference proteome</keyword>
<dbReference type="EnsemblPlants" id="QL04p022971:mrna">
    <property type="protein sequence ID" value="QL04p022971:mrna"/>
    <property type="gene ID" value="QL04p022971"/>
</dbReference>
<protein>
    <submittedName>
        <fullName evidence="2">Uncharacterized protein</fullName>
    </submittedName>
</protein>
<feature type="transmembrane region" description="Helical" evidence="1">
    <location>
        <begin position="209"/>
        <end position="227"/>
    </location>
</feature>
<evidence type="ECO:0000313" key="2">
    <source>
        <dbReference type="EnsemblPlants" id="QL04p022971:mrna"/>
    </source>
</evidence>
<keyword evidence="1" id="KW-0812">Transmembrane</keyword>
<dbReference type="InParanoid" id="A0A7N2LEB0"/>
<dbReference type="Proteomes" id="UP000594261">
    <property type="component" value="Chromosome 4"/>
</dbReference>
<organism evidence="2 3">
    <name type="scientific">Quercus lobata</name>
    <name type="common">Valley oak</name>
    <dbReference type="NCBI Taxonomy" id="97700"/>
    <lineage>
        <taxon>Eukaryota</taxon>
        <taxon>Viridiplantae</taxon>
        <taxon>Streptophyta</taxon>
        <taxon>Embryophyta</taxon>
        <taxon>Tracheophyta</taxon>
        <taxon>Spermatophyta</taxon>
        <taxon>Magnoliopsida</taxon>
        <taxon>eudicotyledons</taxon>
        <taxon>Gunneridae</taxon>
        <taxon>Pentapetalae</taxon>
        <taxon>rosids</taxon>
        <taxon>fabids</taxon>
        <taxon>Fagales</taxon>
        <taxon>Fagaceae</taxon>
        <taxon>Quercus</taxon>
    </lineage>
</organism>
<sequence length="235" mass="25993">MTNPNPSSKHTNHAFIISIVVSAIGVILIGLVCFAIGYWLRKKLMTPPPPLKRSSTVHQAHLGFKKFGYCWLILSYDIWDVFNVLIFSVVSGMDMEIDLSNLGTVNTMFAALFSKLGVPIKTTISANVLEEALNGIVTIRPLPIGTSVSGKAGFLVAKVTLFRTRSPMLKRLSFTMASYYLVIRFLYLAILCSAAILTSSIRSKLRQGFFVFSSLILLHPVAGHVHFCRYDCLTS</sequence>
<evidence type="ECO:0000313" key="3">
    <source>
        <dbReference type="Proteomes" id="UP000594261"/>
    </source>
</evidence>
<accession>A0A7N2LEB0</accession>
<reference evidence="2" key="2">
    <citation type="submission" date="2021-01" db="UniProtKB">
        <authorList>
            <consortium name="EnsemblPlants"/>
        </authorList>
    </citation>
    <scope>IDENTIFICATION</scope>
</reference>
<dbReference type="PANTHER" id="PTHR44272">
    <property type="entry name" value="DNAJ DOMAIN (PROKARYOTIC HEAT SHOCK PROTEIN)"/>
    <property type="match status" value="1"/>
</dbReference>
<keyword evidence="1" id="KW-1133">Transmembrane helix</keyword>
<reference evidence="2 3" key="1">
    <citation type="journal article" date="2016" name="G3 (Bethesda)">
        <title>First Draft Assembly and Annotation of the Genome of a California Endemic Oak Quercus lobata Nee (Fagaceae).</title>
        <authorList>
            <person name="Sork V.L."/>
            <person name="Fitz-Gibbon S.T."/>
            <person name="Puiu D."/>
            <person name="Crepeau M."/>
            <person name="Gugger P.F."/>
            <person name="Sherman R."/>
            <person name="Stevens K."/>
            <person name="Langley C.H."/>
            <person name="Pellegrini M."/>
            <person name="Salzberg S.L."/>
        </authorList>
    </citation>
    <scope>NUCLEOTIDE SEQUENCE [LARGE SCALE GENOMIC DNA]</scope>
    <source>
        <strain evidence="2 3">cv. SW786</strain>
    </source>
</reference>